<protein>
    <submittedName>
        <fullName evidence="2">Surface glycoprotein</fullName>
    </submittedName>
</protein>
<proteinExistence type="predicted"/>
<feature type="region of interest" description="Disordered" evidence="1">
    <location>
        <begin position="316"/>
        <end position="338"/>
    </location>
</feature>
<dbReference type="RefSeq" id="WP_382185257.1">
    <property type="nucleotide sequence ID" value="NZ_JBHSZI010000001.1"/>
</dbReference>
<dbReference type="EMBL" id="JBHSZI010000001">
    <property type="protein sequence ID" value="MFC7058361.1"/>
    <property type="molecule type" value="Genomic_DNA"/>
</dbReference>
<keyword evidence="3" id="KW-1185">Reference proteome</keyword>
<evidence type="ECO:0000313" key="2">
    <source>
        <dbReference type="EMBL" id="MFC7058361.1"/>
    </source>
</evidence>
<name>A0ABD5W2B5_9EURY</name>
<comment type="caution">
    <text evidence="2">The sequence shown here is derived from an EMBL/GenBank/DDBJ whole genome shotgun (WGS) entry which is preliminary data.</text>
</comment>
<dbReference type="NCBIfam" id="TIGR04207">
    <property type="entry name" value="halo_sig_pep"/>
    <property type="match status" value="1"/>
</dbReference>
<feature type="compositionally biased region" description="Polar residues" evidence="1">
    <location>
        <begin position="318"/>
        <end position="338"/>
    </location>
</feature>
<sequence>MTDTTEKLRAVFLAAIMVLSVVAMTASFSGAVAAQNADIDQGVSDISIASGQSTIIDENVDGVLQSNNIGTITQTVEVDLTAENGVFDESNDFTVNIQDSLESGVSVSYVSGSDSGTGFASGVNSVSVTESNGDTLLNVNWAGSVSDSDNGTTETVQFDVQLSADVTASSWNTIDDDTDLSGGIVDHVASDEFGNTASASYRAVEAGTSAASQTSVTGDRQTSTIVDNFNPSAGDEYLRVFEGETLTVDANNDREVLKLREFTEGDAAVTRLNSATLPCGPVQRPVRPRTSIRLAWTRDCTSYSSVTTAATSSSWTSNRLASRLSSQRTKPTSTRMPR</sequence>
<reference evidence="2 3" key="1">
    <citation type="journal article" date="2019" name="Int. J. Syst. Evol. Microbiol.">
        <title>The Global Catalogue of Microorganisms (GCM) 10K type strain sequencing project: providing services to taxonomists for standard genome sequencing and annotation.</title>
        <authorList>
            <consortium name="The Broad Institute Genomics Platform"/>
            <consortium name="The Broad Institute Genome Sequencing Center for Infectious Disease"/>
            <person name="Wu L."/>
            <person name="Ma J."/>
        </authorList>
    </citation>
    <scope>NUCLEOTIDE SEQUENCE [LARGE SCALE GENOMIC DNA]</scope>
    <source>
        <strain evidence="2 3">JCM 30072</strain>
    </source>
</reference>
<dbReference type="Proteomes" id="UP001596445">
    <property type="component" value="Unassembled WGS sequence"/>
</dbReference>
<evidence type="ECO:0000256" key="1">
    <source>
        <dbReference type="SAM" id="MobiDB-lite"/>
    </source>
</evidence>
<accession>A0ABD5W2B5</accession>
<gene>
    <name evidence="2" type="ORF">ACFQQG_09460</name>
</gene>
<organism evidence="2 3">
    <name type="scientific">Halovenus salina</name>
    <dbReference type="NCBI Taxonomy" id="1510225"/>
    <lineage>
        <taxon>Archaea</taxon>
        <taxon>Methanobacteriati</taxon>
        <taxon>Methanobacteriota</taxon>
        <taxon>Stenosarchaea group</taxon>
        <taxon>Halobacteria</taxon>
        <taxon>Halobacteriales</taxon>
        <taxon>Haloarculaceae</taxon>
        <taxon>Halovenus</taxon>
    </lineage>
</organism>
<evidence type="ECO:0000313" key="3">
    <source>
        <dbReference type="Proteomes" id="UP001596445"/>
    </source>
</evidence>
<dbReference type="InterPro" id="IPR026452">
    <property type="entry name" value="Surf_glycop_sig_pep"/>
</dbReference>
<dbReference type="AlphaFoldDB" id="A0ABD5W2B5"/>